<dbReference type="EMBL" id="RIZI01000190">
    <property type="protein sequence ID" value="RNF58703.1"/>
    <property type="molecule type" value="Genomic_DNA"/>
</dbReference>
<gene>
    <name evidence="1" type="ORF">EC580_12695</name>
</gene>
<sequence>MPVFLLPEFIADLQDHADAHFARRVLQKTLRPDGKFRPDAEDHRYEGVEDAWIRYVSRQRTAYRVIYLKYRDNIYLYRAGEHSIEDRLTEPATGAVEAAVPVVEAGPELAAAIAAMPALHTPQASAPLINRFKRNVPSPQVNREIFSRRNLPHKDIWLVAPFIDCDLFAPTAAFGKLLLDQVEDGASVVLITAPPKDKNIDWMENLAERQVTIFVYPRLHTKLYCFIFDENRRYERGLQHGDRYSSLILLGSANLTSPGMALGSGRCNEELCYAVPEDEIDFVEEYVAELMLRGYELPDVRRFLARGQWQKMENEKW</sequence>
<reference evidence="1" key="1">
    <citation type="submission" date="2018-10" db="EMBL/GenBank/DDBJ databases">
        <title>Acidithiobacillus sulfuriphilus sp. nov.: an extremely acidophilic sulfur-oxidizing chemolithotroph isolated from a neutral pH environment.</title>
        <authorList>
            <person name="Falagan C."/>
            <person name="Moya-Beltran A."/>
            <person name="Quatrini R."/>
            <person name="Johnson D.B."/>
        </authorList>
    </citation>
    <scope>NUCLEOTIDE SEQUENCE [LARGE SCALE GENOMIC DNA]</scope>
    <source>
        <strain evidence="1">CJ-2</strain>
    </source>
</reference>
<accession>A0A3M8QQZ1</accession>
<dbReference type="AlphaFoldDB" id="A0A3M8QQZ1"/>
<comment type="caution">
    <text evidence="1">The sequence shown here is derived from an EMBL/GenBank/DDBJ whole genome shotgun (WGS) entry which is preliminary data.</text>
</comment>
<dbReference type="OrthoDB" id="129742at2"/>
<dbReference type="Gene3D" id="3.30.870.10">
    <property type="entry name" value="Endonuclease Chain A"/>
    <property type="match status" value="1"/>
</dbReference>
<evidence type="ECO:0000313" key="1">
    <source>
        <dbReference type="EMBL" id="RNF58703.1"/>
    </source>
</evidence>
<name>A0A3M8QQZ1_9PROT</name>
<organism evidence="1">
    <name type="scientific">Acidithiobacillus sulfuriphilus</name>
    <dbReference type="NCBI Taxonomy" id="1867749"/>
    <lineage>
        <taxon>Bacteria</taxon>
        <taxon>Pseudomonadati</taxon>
        <taxon>Pseudomonadota</taxon>
        <taxon>Acidithiobacillia</taxon>
        <taxon>Acidithiobacillales</taxon>
        <taxon>Acidithiobacillaceae</taxon>
        <taxon>Acidithiobacillus</taxon>
    </lineage>
</organism>
<dbReference type="RefSeq" id="WP_123105618.1">
    <property type="nucleotide sequence ID" value="NZ_CP127527.1"/>
</dbReference>
<protein>
    <recommendedName>
        <fullName evidence="2">Phospholipase D-like domain-containing protein</fullName>
    </recommendedName>
</protein>
<proteinExistence type="predicted"/>
<evidence type="ECO:0008006" key="2">
    <source>
        <dbReference type="Google" id="ProtNLM"/>
    </source>
</evidence>